<keyword evidence="3 7" id="KW-0999">Mitochondrion inner membrane</keyword>
<feature type="region of interest" description="Disordered" evidence="9">
    <location>
        <begin position="110"/>
        <end position="133"/>
    </location>
</feature>
<evidence type="ECO:0000313" key="10">
    <source>
        <dbReference type="EMBL" id="KRY52343.1"/>
    </source>
</evidence>
<keyword evidence="11" id="KW-1185">Reference proteome</keyword>
<dbReference type="GO" id="GO:0061617">
    <property type="term" value="C:MICOS complex"/>
    <property type="evidence" value="ECO:0007669"/>
    <property type="project" value="TreeGrafter"/>
</dbReference>
<keyword evidence="4 7" id="KW-1133">Transmembrane helix</keyword>
<sequence length="449" mass="51176">MLGSRIVNWSNVLNVGPFAIKKVFCHHSAVSKGNRKLWKALLLIASGTTVGSASFIGYALYDASLREKLEKLHPQVSGTFAFIENMLPSSIRTMDLKSLKNISLKEPSKPKDIPIEEKVESQPSQKKVLVKASNSEKDNVNKNLEKKILAEVEHLEAAVRDAILAKKEVVAAAEHRSAVLKATMEDQKEFSNSLLPSFSRLENASQKDRDKDARARESINNVRRLLRDSKASVDDAVLSKNKQRLSDLTSELDSLQMEVDKVVTESKILSEYRRIVREGRGRFQDNLKMTFPNIHFDGNLNENELTALLACAFVRLDHLEAELHKATRIEKERIELALERQGEELSQLFDDELQRMRNDLNELKDAEIKQKVAQQKRHYESELSKQLKLQMTVQDELSTKKLDTLRKTLQEKHETELVQKLEEQSFQFQQRIADSLAEIQAIQQALEGI</sequence>
<dbReference type="Proteomes" id="UP000054653">
    <property type="component" value="Unassembled WGS sequence"/>
</dbReference>
<dbReference type="AlphaFoldDB" id="A0A0V1CSZ7"/>
<comment type="function">
    <text evidence="7">Component of the MICOS complex, a large protein complex of the mitochondrial inner membrane that plays crucial roles in the maintenance of crista junctions, inner membrane architecture, and formation of contact sites to the outer membrane.</text>
</comment>
<feature type="compositionally biased region" description="Basic and acidic residues" evidence="9">
    <location>
        <begin position="110"/>
        <end position="120"/>
    </location>
</feature>
<feature type="coiled-coil region" evidence="8">
    <location>
        <begin position="346"/>
        <end position="376"/>
    </location>
</feature>
<dbReference type="PANTHER" id="PTHR15415">
    <property type="entry name" value="MITOFILIN"/>
    <property type="match status" value="1"/>
</dbReference>
<evidence type="ECO:0000313" key="11">
    <source>
        <dbReference type="Proteomes" id="UP000054653"/>
    </source>
</evidence>
<evidence type="ECO:0000256" key="3">
    <source>
        <dbReference type="ARBA" id="ARBA00022792"/>
    </source>
</evidence>
<comment type="subunit">
    <text evidence="7">Component of the mitochondrial contact site and cristae organizing system (MICOS) complex.</text>
</comment>
<evidence type="ECO:0000256" key="1">
    <source>
        <dbReference type="ARBA" id="ARBA00010877"/>
    </source>
</evidence>
<evidence type="ECO:0000256" key="2">
    <source>
        <dbReference type="ARBA" id="ARBA00022692"/>
    </source>
</evidence>
<proteinExistence type="inferred from homology"/>
<feature type="transmembrane region" description="Helical" evidence="7">
    <location>
        <begin position="40"/>
        <end position="61"/>
    </location>
</feature>
<organism evidence="10 11">
    <name type="scientific">Trichinella britovi</name>
    <name type="common">Parasitic roundworm</name>
    <dbReference type="NCBI Taxonomy" id="45882"/>
    <lineage>
        <taxon>Eukaryota</taxon>
        <taxon>Metazoa</taxon>
        <taxon>Ecdysozoa</taxon>
        <taxon>Nematoda</taxon>
        <taxon>Enoplea</taxon>
        <taxon>Dorylaimia</taxon>
        <taxon>Trichinellida</taxon>
        <taxon>Trichinellidae</taxon>
        <taxon>Trichinella</taxon>
    </lineage>
</organism>
<keyword evidence="8" id="KW-0175">Coiled coil</keyword>
<dbReference type="InterPro" id="IPR019133">
    <property type="entry name" value="MIC60"/>
</dbReference>
<evidence type="ECO:0000256" key="9">
    <source>
        <dbReference type="SAM" id="MobiDB-lite"/>
    </source>
</evidence>
<comment type="caution">
    <text evidence="10">The sequence shown here is derived from an EMBL/GenBank/DDBJ whole genome shotgun (WGS) entry which is preliminary data.</text>
</comment>
<reference evidence="10 11" key="1">
    <citation type="submission" date="2015-01" db="EMBL/GenBank/DDBJ databases">
        <title>Evolution of Trichinella species and genotypes.</title>
        <authorList>
            <person name="Korhonen P.K."/>
            <person name="Edoardo P."/>
            <person name="Giuseppe L.R."/>
            <person name="Gasser R.B."/>
        </authorList>
    </citation>
    <scope>NUCLEOTIDE SEQUENCE [LARGE SCALE GENOMIC DNA]</scope>
    <source>
        <strain evidence="10">ISS120</strain>
    </source>
</reference>
<dbReference type="GO" id="GO:0042407">
    <property type="term" value="P:cristae formation"/>
    <property type="evidence" value="ECO:0007669"/>
    <property type="project" value="TreeGrafter"/>
</dbReference>
<accession>A0A0V1CSZ7</accession>
<keyword evidence="6 7" id="KW-0472">Membrane</keyword>
<protein>
    <recommendedName>
        <fullName evidence="7">MICOS complex subunit MIC60</fullName>
    </recommendedName>
    <alternativeName>
        <fullName evidence="7">Mitofilin</fullName>
    </alternativeName>
</protein>
<keyword evidence="2 7" id="KW-0812">Transmembrane</keyword>
<keyword evidence="5 7" id="KW-0496">Mitochondrion</keyword>
<feature type="coiled-coil region" evidence="8">
    <location>
        <begin position="238"/>
        <end position="265"/>
    </location>
</feature>
<comment type="similarity">
    <text evidence="1 7">Belongs to the MICOS complex subunit Mic60 family.</text>
</comment>
<dbReference type="EMBL" id="JYDI01000106">
    <property type="protein sequence ID" value="KRY52343.1"/>
    <property type="molecule type" value="Genomic_DNA"/>
</dbReference>
<evidence type="ECO:0000256" key="6">
    <source>
        <dbReference type="ARBA" id="ARBA00023136"/>
    </source>
</evidence>
<evidence type="ECO:0000256" key="8">
    <source>
        <dbReference type="SAM" id="Coils"/>
    </source>
</evidence>
<gene>
    <name evidence="10" type="primary">Immt</name>
    <name evidence="10" type="ORF">T03_9601</name>
</gene>
<evidence type="ECO:0000256" key="4">
    <source>
        <dbReference type="ARBA" id="ARBA00022989"/>
    </source>
</evidence>
<name>A0A0V1CSZ7_TRIBR</name>
<dbReference type="PANTHER" id="PTHR15415:SF7">
    <property type="entry name" value="MICOS COMPLEX SUBUNIT MIC60"/>
    <property type="match status" value="1"/>
</dbReference>
<comment type="subcellular location">
    <subcellularLocation>
        <location evidence="7">Mitochondrion inner membrane</location>
        <topology evidence="7">Single-pass membrane protein</topology>
    </subcellularLocation>
</comment>
<evidence type="ECO:0000256" key="7">
    <source>
        <dbReference type="RuleBase" id="RU363000"/>
    </source>
</evidence>
<evidence type="ECO:0000256" key="5">
    <source>
        <dbReference type="ARBA" id="ARBA00023128"/>
    </source>
</evidence>
<dbReference type="Pfam" id="PF09731">
    <property type="entry name" value="Mitofilin"/>
    <property type="match status" value="1"/>
</dbReference>